<dbReference type="KEGG" id="oxy:HCG48_12630"/>
<dbReference type="SMART" id="SM01080">
    <property type="entry name" value="CHASE2"/>
    <property type="match status" value="1"/>
</dbReference>
<feature type="domain" description="CHASE2" evidence="2">
    <location>
        <begin position="512"/>
        <end position="816"/>
    </location>
</feature>
<evidence type="ECO:0000313" key="4">
    <source>
        <dbReference type="Proteomes" id="UP000500857"/>
    </source>
</evidence>
<dbReference type="Proteomes" id="UP000500857">
    <property type="component" value="Chromosome"/>
</dbReference>
<gene>
    <name evidence="3" type="ORF">HCG48_12630</name>
</gene>
<dbReference type="Pfam" id="PF14516">
    <property type="entry name" value="AAA_35"/>
    <property type="match status" value="1"/>
</dbReference>
<feature type="transmembrane region" description="Helical" evidence="1">
    <location>
        <begin position="827"/>
        <end position="847"/>
    </location>
</feature>
<evidence type="ECO:0000313" key="3">
    <source>
        <dbReference type="EMBL" id="QIZ71325.1"/>
    </source>
</evidence>
<keyword evidence="1" id="KW-0472">Membrane</keyword>
<dbReference type="EMBL" id="CP051167">
    <property type="protein sequence ID" value="QIZ71325.1"/>
    <property type="molecule type" value="Genomic_DNA"/>
</dbReference>
<dbReference type="InterPro" id="IPR007890">
    <property type="entry name" value="CHASE2"/>
</dbReference>
<accession>A0A6H1TY47</accession>
<dbReference type="Gene3D" id="3.40.50.300">
    <property type="entry name" value="P-loop containing nucleotide triphosphate hydrolases"/>
    <property type="match status" value="1"/>
</dbReference>
<protein>
    <submittedName>
        <fullName evidence="3">CHASE2 domain-containing protein</fullName>
    </submittedName>
</protein>
<evidence type="ECO:0000259" key="2">
    <source>
        <dbReference type="SMART" id="SM01080"/>
    </source>
</evidence>
<dbReference type="RefSeq" id="WP_168569478.1">
    <property type="nucleotide sequence ID" value="NZ_CP051167.1"/>
</dbReference>
<keyword evidence="1" id="KW-0812">Transmembrane</keyword>
<keyword evidence="4" id="KW-1185">Reference proteome</keyword>
<dbReference type="AlphaFoldDB" id="A0A6H1TY47"/>
<name>A0A6H1TY47_9CYAN</name>
<sequence length="935" mass="105332">MIYSPYQVGGSLASNAPTYVERDADTHLYEAIKAGELCYVLNSRQMGKSSLLVRTRHRLECEGFRCTCIDLSRIGSNDITPPQWYKGIVSELWMGFNLPGKVNLKQWWQDRRDLSYIQRLSWFISEIAIAHFPEQKLAIFFDEIDSTIALNFKVDDFFALIRSFYNQRSQHPEYKRITFALFGVGTPSALIQDKQRTPFNIGRAIDLHGFTFDEAQPLLPGLEPRGNAPALLRAILDWTGGQPFLTQKLCHLVREEDGVAFSEVNGDDRPGRTIAPGREAEYVERIVRSHIIDRWQTNDDPEHLKTIRDRLLRDECQTGKILSLYQQILDGDVVPVNDSWEQVELRLSGLVENHRGQLVVKNPIYRHVFNGDWVRSQLDRLRPYAVELHGWLASNCEDTSHLLRGRALQESLAWASTKALGELDYRFLGASQALAKQEVERDLVAEKQARQLDVEKAQFALESAREAHQILERARAIARYETQNWRLGKGWMTSVAGGVASVLLLLRSLGVFQGMELATFDRFVQARPAQPVDPRIAIVTVNEADLQKIGQFPIPDDVLARTLKIINRAEPRAIGLDLYRDLPVEPGYRELLDVFENSPHVYGIDKVVGGKVAPPPALAAKGQVGFADQVLDADGTVRRALLSIRPRDGQLKLNLGLHLALHYLKEEGIVPYAVANRPDRMQIGKSLLLPFDRNGGGYVNADSGGYQILLNFRGTEEQFQLISISDILSERVPPEALRDRVILIGMTAESVNDLFQTPYTRKFVGQPNLMAGVTLHANIVSQVLTAALEGDALLYVWSDPVEWIWTLLWAWIGAALSWQVRSPRWRLSVVAIATSFPIAIAYVSFLFGWWIPVVPPLFALVGAAIGLPAIASRELEKMQLHETVKLILTMIPVKPAAGQIALEYLKQAENRENQVEIERFVRNLSDNPAVSKLFD</sequence>
<dbReference type="SUPFAM" id="SSF52540">
    <property type="entry name" value="P-loop containing nucleoside triphosphate hydrolases"/>
    <property type="match status" value="1"/>
</dbReference>
<feature type="transmembrane region" description="Helical" evidence="1">
    <location>
        <begin position="853"/>
        <end position="871"/>
    </location>
</feature>
<evidence type="ECO:0000256" key="1">
    <source>
        <dbReference type="SAM" id="Phobius"/>
    </source>
</evidence>
<dbReference type="Pfam" id="PF05226">
    <property type="entry name" value="CHASE2"/>
    <property type="match status" value="1"/>
</dbReference>
<proteinExistence type="predicted"/>
<keyword evidence="1" id="KW-1133">Transmembrane helix</keyword>
<reference evidence="3 4" key="1">
    <citation type="submission" date="2020-04" db="EMBL/GenBank/DDBJ databases">
        <authorList>
            <person name="Basu S."/>
            <person name="Maruthanayagam V."/>
            <person name="Chakraborty S."/>
            <person name="Pramanik A."/>
            <person name="Mukherjee J."/>
            <person name="Brink B."/>
        </authorList>
    </citation>
    <scope>NUCLEOTIDE SEQUENCE [LARGE SCALE GENOMIC DNA]</scope>
    <source>
        <strain evidence="3 4">AP17</strain>
    </source>
</reference>
<organism evidence="3 4">
    <name type="scientific">Oxynema aestuarii AP17</name>
    <dbReference type="NCBI Taxonomy" id="2064643"/>
    <lineage>
        <taxon>Bacteria</taxon>
        <taxon>Bacillati</taxon>
        <taxon>Cyanobacteriota</taxon>
        <taxon>Cyanophyceae</taxon>
        <taxon>Oscillatoriophycideae</taxon>
        <taxon>Oscillatoriales</taxon>
        <taxon>Oscillatoriaceae</taxon>
        <taxon>Oxynema</taxon>
        <taxon>Oxynema aestuarii</taxon>
    </lineage>
</organism>
<dbReference type="InterPro" id="IPR027417">
    <property type="entry name" value="P-loop_NTPase"/>
</dbReference>
<feature type="transmembrane region" description="Helical" evidence="1">
    <location>
        <begin position="803"/>
        <end position="820"/>
    </location>
</feature>